<protein>
    <recommendedName>
        <fullName evidence="2">Activator of Hsp90 ATPase homologue 1/2-like C-terminal domain-containing protein</fullName>
    </recommendedName>
</protein>
<evidence type="ECO:0000259" key="2">
    <source>
        <dbReference type="Pfam" id="PF08327"/>
    </source>
</evidence>
<dbReference type="Proteomes" id="UP000320839">
    <property type="component" value="Chromosome"/>
</dbReference>
<evidence type="ECO:0000313" key="4">
    <source>
        <dbReference type="Proteomes" id="UP000320839"/>
    </source>
</evidence>
<accession>A0A518FMW1</accession>
<evidence type="ECO:0000256" key="1">
    <source>
        <dbReference type="ARBA" id="ARBA00006817"/>
    </source>
</evidence>
<name>A0A518FMW1_9PLAN</name>
<proteinExistence type="inferred from homology"/>
<comment type="similarity">
    <text evidence="1">Belongs to the AHA1 family.</text>
</comment>
<dbReference type="InterPro" id="IPR023393">
    <property type="entry name" value="START-like_dom_sf"/>
</dbReference>
<dbReference type="Pfam" id="PF08327">
    <property type="entry name" value="AHSA1"/>
    <property type="match status" value="1"/>
</dbReference>
<sequence length="144" mass="16364">MSERIYREVMFPQSPEKVWRAISNSDALADWMFPNDFEPKVGHQFSFEVPTNPKANFEGLTVRCEVLECEPPCRLVFSWSAGGAVENTEVRFQLEPDGEGTRLIFEHAGFDLTHPHGNQAFKGAEYGWAKMLKQLLEVVTELTA</sequence>
<organism evidence="3 4">
    <name type="scientific">Gimesia panareensis</name>
    <dbReference type="NCBI Taxonomy" id="2527978"/>
    <lineage>
        <taxon>Bacteria</taxon>
        <taxon>Pseudomonadati</taxon>
        <taxon>Planctomycetota</taxon>
        <taxon>Planctomycetia</taxon>
        <taxon>Planctomycetales</taxon>
        <taxon>Planctomycetaceae</taxon>
        <taxon>Gimesia</taxon>
    </lineage>
</organism>
<dbReference type="CDD" id="cd07814">
    <property type="entry name" value="SRPBCC_CalC_Aha1-like"/>
    <property type="match status" value="1"/>
</dbReference>
<feature type="domain" description="Activator of Hsp90 ATPase homologue 1/2-like C-terminal" evidence="2">
    <location>
        <begin position="14"/>
        <end position="138"/>
    </location>
</feature>
<evidence type="ECO:0000313" key="3">
    <source>
        <dbReference type="EMBL" id="QDV17694.1"/>
    </source>
</evidence>
<dbReference type="Gene3D" id="3.30.530.20">
    <property type="match status" value="1"/>
</dbReference>
<dbReference type="InterPro" id="IPR013538">
    <property type="entry name" value="ASHA1/2-like_C"/>
</dbReference>
<dbReference type="AlphaFoldDB" id="A0A518FMW1"/>
<dbReference type="RefSeq" id="WP_145455709.1">
    <property type="nucleotide sequence ID" value="NZ_CP036317.1"/>
</dbReference>
<dbReference type="SUPFAM" id="SSF55961">
    <property type="entry name" value="Bet v1-like"/>
    <property type="match status" value="1"/>
</dbReference>
<reference evidence="3 4" key="1">
    <citation type="submission" date="2019-02" db="EMBL/GenBank/DDBJ databases">
        <title>Deep-cultivation of Planctomycetes and their phenomic and genomic characterization uncovers novel biology.</title>
        <authorList>
            <person name="Wiegand S."/>
            <person name="Jogler M."/>
            <person name="Boedeker C."/>
            <person name="Pinto D."/>
            <person name="Vollmers J."/>
            <person name="Rivas-Marin E."/>
            <person name="Kohn T."/>
            <person name="Peeters S.H."/>
            <person name="Heuer A."/>
            <person name="Rast P."/>
            <person name="Oberbeckmann S."/>
            <person name="Bunk B."/>
            <person name="Jeske O."/>
            <person name="Meyerdierks A."/>
            <person name="Storesund J.E."/>
            <person name="Kallscheuer N."/>
            <person name="Luecker S."/>
            <person name="Lage O.M."/>
            <person name="Pohl T."/>
            <person name="Merkel B.J."/>
            <person name="Hornburger P."/>
            <person name="Mueller R.-W."/>
            <person name="Bruemmer F."/>
            <person name="Labrenz M."/>
            <person name="Spormann A.M."/>
            <person name="Op den Camp H."/>
            <person name="Overmann J."/>
            <person name="Amann R."/>
            <person name="Jetten M.S.M."/>
            <person name="Mascher T."/>
            <person name="Medema M.H."/>
            <person name="Devos D.P."/>
            <person name="Kaster A.-K."/>
            <person name="Ovreas L."/>
            <person name="Rohde M."/>
            <person name="Galperin M.Y."/>
            <person name="Jogler C."/>
        </authorList>
    </citation>
    <scope>NUCLEOTIDE SEQUENCE [LARGE SCALE GENOMIC DNA]</scope>
    <source>
        <strain evidence="3 4">Pan153</strain>
    </source>
</reference>
<gene>
    <name evidence="3" type="ORF">Pan153_23480</name>
</gene>
<dbReference type="OrthoDB" id="2355173at2"/>
<dbReference type="EMBL" id="CP036317">
    <property type="protein sequence ID" value="QDV17694.1"/>
    <property type="molecule type" value="Genomic_DNA"/>
</dbReference>